<evidence type="ECO:0000256" key="1">
    <source>
        <dbReference type="SAM" id="Phobius"/>
    </source>
</evidence>
<dbReference type="Pfam" id="PF00990">
    <property type="entry name" value="GGDEF"/>
    <property type="match status" value="1"/>
</dbReference>
<dbReference type="EMBL" id="JAMTCG010000002">
    <property type="protein sequence ID" value="MCP2159865.1"/>
    <property type="molecule type" value="Genomic_DNA"/>
</dbReference>
<organism evidence="3 4">
    <name type="scientific">Williamsia serinedens</name>
    <dbReference type="NCBI Taxonomy" id="391736"/>
    <lineage>
        <taxon>Bacteria</taxon>
        <taxon>Bacillati</taxon>
        <taxon>Actinomycetota</taxon>
        <taxon>Actinomycetes</taxon>
        <taxon>Mycobacteriales</taxon>
        <taxon>Nocardiaceae</taxon>
        <taxon>Williamsia</taxon>
    </lineage>
</organism>
<feature type="transmembrane region" description="Helical" evidence="1">
    <location>
        <begin position="51"/>
        <end position="69"/>
    </location>
</feature>
<dbReference type="RefSeq" id="WP_253653460.1">
    <property type="nucleotide sequence ID" value="NZ_BAAAOE010000001.1"/>
</dbReference>
<proteinExistence type="predicted"/>
<keyword evidence="1" id="KW-0472">Membrane</keyword>
<dbReference type="InterPro" id="IPR000160">
    <property type="entry name" value="GGDEF_dom"/>
</dbReference>
<dbReference type="SMART" id="SM00267">
    <property type="entry name" value="GGDEF"/>
    <property type="match status" value="1"/>
</dbReference>
<accession>A0ABT1GZS2</accession>
<keyword evidence="1" id="KW-1133">Transmembrane helix</keyword>
<dbReference type="PANTHER" id="PTHR45138:SF9">
    <property type="entry name" value="DIGUANYLATE CYCLASE DGCM-RELATED"/>
    <property type="match status" value="1"/>
</dbReference>
<reference evidence="3 4" key="1">
    <citation type="submission" date="2022-06" db="EMBL/GenBank/DDBJ databases">
        <title>Genomic Encyclopedia of Archaeal and Bacterial Type Strains, Phase II (KMG-II): from individual species to whole genera.</title>
        <authorList>
            <person name="Goeker M."/>
        </authorList>
    </citation>
    <scope>NUCLEOTIDE SEQUENCE [LARGE SCALE GENOMIC DNA]</scope>
    <source>
        <strain evidence="3 4">DSM 45037</strain>
    </source>
</reference>
<gene>
    <name evidence="3" type="ORF">LX12_001044</name>
</gene>
<dbReference type="InterPro" id="IPR050469">
    <property type="entry name" value="Diguanylate_Cyclase"/>
</dbReference>
<name>A0ABT1GZS2_9NOCA</name>
<sequence>MRGVRPAQPAAHRESRIQAISRYTIGAAAANFALLAYLTRLYTDSPWWLDLLVIAFGTLSLVTAVVWVVSRWFLTPRGIRTFIVFADLGTGLVLTSIEPLADAVIGCALFGVIGLMAVFFLPRRWLVAHTLFATVVTAAYAGAAIAYGAGVVYVLVRMDIVLFAVVGPILTVELAWRTMRERAVLASTDPLTGVRNLRGMWSAMVPMVARSARTGESVAVAVADIDGFKSVNDIHGHDVGDEVIAHVAGELTGHVGDLGVVARSGGEEFTIALIHPSVDLLCDRVRAIPTRLSGGRDAPTVTLSVGVTFVSHDTGTTPRDVARAAHRQADKVMYEQKRSGGNGVRVRR</sequence>
<feature type="transmembrane region" description="Helical" evidence="1">
    <location>
        <begin position="160"/>
        <end position="176"/>
    </location>
</feature>
<keyword evidence="4" id="KW-1185">Reference proteome</keyword>
<feature type="transmembrane region" description="Helical" evidence="1">
    <location>
        <begin position="133"/>
        <end position="154"/>
    </location>
</feature>
<evidence type="ECO:0000313" key="3">
    <source>
        <dbReference type="EMBL" id="MCP2159865.1"/>
    </source>
</evidence>
<dbReference type="Gene3D" id="3.30.70.270">
    <property type="match status" value="1"/>
</dbReference>
<feature type="transmembrane region" description="Helical" evidence="1">
    <location>
        <begin position="81"/>
        <end position="97"/>
    </location>
</feature>
<feature type="domain" description="GGDEF" evidence="2">
    <location>
        <begin position="216"/>
        <end position="348"/>
    </location>
</feature>
<dbReference type="InterPro" id="IPR043128">
    <property type="entry name" value="Rev_trsase/Diguanyl_cyclase"/>
</dbReference>
<dbReference type="CDD" id="cd01949">
    <property type="entry name" value="GGDEF"/>
    <property type="match status" value="1"/>
</dbReference>
<feature type="transmembrane region" description="Helical" evidence="1">
    <location>
        <begin position="103"/>
        <end position="121"/>
    </location>
</feature>
<feature type="transmembrane region" description="Helical" evidence="1">
    <location>
        <begin position="20"/>
        <end position="39"/>
    </location>
</feature>
<dbReference type="PROSITE" id="PS50887">
    <property type="entry name" value="GGDEF"/>
    <property type="match status" value="1"/>
</dbReference>
<dbReference type="NCBIfam" id="TIGR00254">
    <property type="entry name" value="GGDEF"/>
    <property type="match status" value="1"/>
</dbReference>
<keyword evidence="1" id="KW-0812">Transmembrane</keyword>
<comment type="caution">
    <text evidence="3">The sequence shown here is derived from an EMBL/GenBank/DDBJ whole genome shotgun (WGS) entry which is preliminary data.</text>
</comment>
<dbReference type="InterPro" id="IPR029787">
    <property type="entry name" value="Nucleotide_cyclase"/>
</dbReference>
<dbReference type="Proteomes" id="UP001205740">
    <property type="component" value="Unassembled WGS sequence"/>
</dbReference>
<protein>
    <submittedName>
        <fullName evidence="3">Diguanylate cyclase (GGDEF) domain-containing protein</fullName>
    </submittedName>
</protein>
<dbReference type="SUPFAM" id="SSF55073">
    <property type="entry name" value="Nucleotide cyclase"/>
    <property type="match status" value="1"/>
</dbReference>
<evidence type="ECO:0000259" key="2">
    <source>
        <dbReference type="PROSITE" id="PS50887"/>
    </source>
</evidence>
<evidence type="ECO:0000313" key="4">
    <source>
        <dbReference type="Proteomes" id="UP001205740"/>
    </source>
</evidence>
<dbReference type="PANTHER" id="PTHR45138">
    <property type="entry name" value="REGULATORY COMPONENTS OF SENSORY TRANSDUCTION SYSTEM"/>
    <property type="match status" value="1"/>
</dbReference>